<keyword evidence="4" id="KW-0547">Nucleotide-binding</keyword>
<evidence type="ECO:0000313" key="8">
    <source>
        <dbReference type="Proteomes" id="UP000228859"/>
    </source>
</evidence>
<name>A0A2D3WG43_9BACT</name>
<dbReference type="GO" id="GO:0005524">
    <property type="term" value="F:ATP binding"/>
    <property type="evidence" value="ECO:0007669"/>
    <property type="project" value="UniProtKB-KW"/>
</dbReference>
<dbReference type="PANTHER" id="PTHR11136:SF0">
    <property type="entry name" value="DIHYDROFOLATE SYNTHETASE-RELATED"/>
    <property type="match status" value="1"/>
</dbReference>
<dbReference type="Gene3D" id="3.40.1190.10">
    <property type="entry name" value="Mur-like, catalytic domain"/>
    <property type="match status" value="1"/>
</dbReference>
<evidence type="ECO:0000313" key="7">
    <source>
        <dbReference type="EMBL" id="DAB39388.1"/>
    </source>
</evidence>
<dbReference type="GO" id="GO:0005737">
    <property type="term" value="C:cytoplasm"/>
    <property type="evidence" value="ECO:0007669"/>
    <property type="project" value="TreeGrafter"/>
</dbReference>
<dbReference type="InterPro" id="IPR036615">
    <property type="entry name" value="Mur_ligase_C_dom_sf"/>
</dbReference>
<dbReference type="EMBL" id="DLUI01000015">
    <property type="protein sequence ID" value="DAB39388.1"/>
    <property type="molecule type" value="Genomic_DNA"/>
</dbReference>
<dbReference type="InterPro" id="IPR001645">
    <property type="entry name" value="Folylpolyglutamate_synth"/>
</dbReference>
<accession>A0A2D3WG43</accession>
<evidence type="ECO:0000256" key="5">
    <source>
        <dbReference type="ARBA" id="ARBA00022840"/>
    </source>
</evidence>
<dbReference type="AlphaFoldDB" id="A0A2D3WG43"/>
<dbReference type="Gene3D" id="3.90.190.20">
    <property type="entry name" value="Mur ligase, C-terminal domain"/>
    <property type="match status" value="1"/>
</dbReference>
<dbReference type="UniPathway" id="UPA00077">
    <property type="reaction ID" value="UER00157"/>
</dbReference>
<protein>
    <submittedName>
        <fullName evidence="7">Bifunctional folylpolyglutamate synthase/dihydrofolate synthase</fullName>
    </submittedName>
</protein>
<evidence type="ECO:0000256" key="3">
    <source>
        <dbReference type="ARBA" id="ARBA00022723"/>
    </source>
</evidence>
<evidence type="ECO:0000256" key="4">
    <source>
        <dbReference type="ARBA" id="ARBA00022741"/>
    </source>
</evidence>
<evidence type="ECO:0000256" key="2">
    <source>
        <dbReference type="ARBA" id="ARBA00022598"/>
    </source>
</evidence>
<organism evidence="7 8">
    <name type="scientific">Sulfuricurvum kujiense</name>
    <dbReference type="NCBI Taxonomy" id="148813"/>
    <lineage>
        <taxon>Bacteria</taxon>
        <taxon>Pseudomonadati</taxon>
        <taxon>Campylobacterota</taxon>
        <taxon>Epsilonproteobacteria</taxon>
        <taxon>Campylobacterales</taxon>
        <taxon>Sulfurimonadaceae</taxon>
        <taxon>Sulfuricurvum</taxon>
    </lineage>
</organism>
<keyword evidence="3" id="KW-0479">Metal-binding</keyword>
<dbReference type="GO" id="GO:0008841">
    <property type="term" value="F:dihydrofolate synthase activity"/>
    <property type="evidence" value="ECO:0007669"/>
    <property type="project" value="TreeGrafter"/>
</dbReference>
<evidence type="ECO:0000256" key="6">
    <source>
        <dbReference type="ARBA" id="ARBA00022842"/>
    </source>
</evidence>
<dbReference type="SUPFAM" id="SSF53244">
    <property type="entry name" value="MurD-like peptide ligases, peptide-binding domain"/>
    <property type="match status" value="1"/>
</dbReference>
<gene>
    <name evidence="7" type="ORF">CFH83_01020</name>
</gene>
<dbReference type="InterPro" id="IPR036565">
    <property type="entry name" value="Mur-like_cat_sf"/>
</dbReference>
<proteinExistence type="inferred from homology"/>
<dbReference type="SUPFAM" id="SSF53623">
    <property type="entry name" value="MurD-like peptide ligases, catalytic domain"/>
    <property type="match status" value="1"/>
</dbReference>
<evidence type="ECO:0000256" key="1">
    <source>
        <dbReference type="ARBA" id="ARBA00008276"/>
    </source>
</evidence>
<dbReference type="GO" id="GO:0004326">
    <property type="term" value="F:tetrahydrofolylpolyglutamate synthase activity"/>
    <property type="evidence" value="ECO:0007669"/>
    <property type="project" value="InterPro"/>
</dbReference>
<dbReference type="Proteomes" id="UP000228859">
    <property type="component" value="Unassembled WGS sequence"/>
</dbReference>
<dbReference type="PANTHER" id="PTHR11136">
    <property type="entry name" value="FOLYLPOLYGLUTAMATE SYNTHASE-RELATED"/>
    <property type="match status" value="1"/>
</dbReference>
<keyword evidence="5" id="KW-0067">ATP-binding</keyword>
<keyword evidence="6" id="KW-0460">Magnesium</keyword>
<comment type="caution">
    <text evidence="7">The sequence shown here is derived from an EMBL/GenBank/DDBJ whole genome shotgun (WGS) entry which is preliminary data.</text>
</comment>
<comment type="similarity">
    <text evidence="1">Belongs to the folylpolyglutamate synthase family.</text>
</comment>
<keyword evidence="2" id="KW-0436">Ligase</keyword>
<dbReference type="NCBIfam" id="TIGR01499">
    <property type="entry name" value="folC"/>
    <property type="match status" value="1"/>
</dbReference>
<dbReference type="GO" id="GO:0046872">
    <property type="term" value="F:metal ion binding"/>
    <property type="evidence" value="ECO:0007669"/>
    <property type="project" value="UniProtKB-KW"/>
</dbReference>
<reference evidence="7 8" key="1">
    <citation type="journal article" date="2017" name="Front. Microbiol.">
        <title>Comparative Genomic Analysis of the Class Epsilonproteobacteria and Proposed Reclassification to Epsilonbacteraeota (phyl. nov.).</title>
        <authorList>
            <person name="Waite D.W."/>
            <person name="Vanwonterghem I."/>
            <person name="Rinke C."/>
            <person name="Parks D.H."/>
            <person name="Zhang Y."/>
            <person name="Takai K."/>
            <person name="Sievert S.M."/>
            <person name="Simon J."/>
            <person name="Campbell B.J."/>
            <person name="Hanson T.E."/>
            <person name="Woyke T."/>
            <person name="Klotz M.G."/>
            <person name="Hugenholtz P."/>
        </authorList>
    </citation>
    <scope>NUCLEOTIDE SEQUENCE [LARGE SCALE GENOMIC DNA]</scope>
    <source>
        <strain evidence="7">UBA12443</strain>
    </source>
</reference>
<sequence length="385" mass="43076">MSDFLSRKPLFYDVIDYERFPKAYQALKHLLPSPKIIHLVGTNGKGSTGRFLASALSRAGKKVGHYTSPHIIRFNERIWLNGSEINDEALESAHKKLLSLLPDAASEALSYFEYTTLLAMVTYEGCEYVVCEAGLGGEFDATAVFDKVLSIFTPIDFDHAAFLGNSIDSIATTKLRSMQRVTLLGKQKHSEVESIARTIAGEKGCSLYTFSERVTPEIETIALHLATKNALSGYLCDNLMLAMMAYELLGYKVTEELFDQSALFGRLSQIAPNIVLDVGHNALAAESIVQSFTGKRVTLIYNTYGDKDYREILTLLKPIIDSVEIIEVEEGRIVERILLESVLRELNIPYRSFEDIKKNKEYLVFGSFSVAETFLKRMNVTSTMV</sequence>
<dbReference type="GO" id="GO:0046654">
    <property type="term" value="P:tetrahydrofolate biosynthetic process"/>
    <property type="evidence" value="ECO:0007669"/>
    <property type="project" value="UniProtKB-UniPathway"/>
</dbReference>